<dbReference type="GO" id="GO:0003984">
    <property type="term" value="F:acetolactate synthase activity"/>
    <property type="evidence" value="ECO:0007669"/>
    <property type="project" value="TreeGrafter"/>
</dbReference>
<gene>
    <name evidence="4" type="ORF">METZ01_LOCUS329943</name>
</gene>
<organism evidence="4">
    <name type="scientific">marine metagenome</name>
    <dbReference type="NCBI Taxonomy" id="408172"/>
    <lineage>
        <taxon>unclassified sequences</taxon>
        <taxon>metagenomes</taxon>
        <taxon>ecological metagenomes</taxon>
    </lineage>
</organism>
<dbReference type="PANTHER" id="PTHR18968">
    <property type="entry name" value="THIAMINE PYROPHOSPHATE ENZYMES"/>
    <property type="match status" value="1"/>
</dbReference>
<dbReference type="FunFam" id="3.40.50.970:FF:000007">
    <property type="entry name" value="Acetolactate synthase"/>
    <property type="match status" value="1"/>
</dbReference>
<dbReference type="Pfam" id="PF02776">
    <property type="entry name" value="TPP_enzyme_N"/>
    <property type="match status" value="1"/>
</dbReference>
<dbReference type="PANTHER" id="PTHR18968:SF142">
    <property type="entry name" value="ACETOLACTATE SYNTHASE"/>
    <property type="match status" value="1"/>
</dbReference>
<evidence type="ECO:0000313" key="4">
    <source>
        <dbReference type="EMBL" id="SVC77089.1"/>
    </source>
</evidence>
<dbReference type="Gene3D" id="3.40.50.970">
    <property type="match status" value="1"/>
</dbReference>
<evidence type="ECO:0000259" key="2">
    <source>
        <dbReference type="Pfam" id="PF00205"/>
    </source>
</evidence>
<dbReference type="AlphaFoldDB" id="A0A382PUR3"/>
<dbReference type="InterPro" id="IPR012000">
    <property type="entry name" value="Thiamin_PyroP_enz_cen_dom"/>
</dbReference>
<dbReference type="GO" id="GO:0030976">
    <property type="term" value="F:thiamine pyrophosphate binding"/>
    <property type="evidence" value="ECO:0007669"/>
    <property type="project" value="InterPro"/>
</dbReference>
<dbReference type="InterPro" id="IPR029061">
    <property type="entry name" value="THDP-binding"/>
</dbReference>
<dbReference type="GO" id="GO:0050660">
    <property type="term" value="F:flavin adenine dinucleotide binding"/>
    <property type="evidence" value="ECO:0007669"/>
    <property type="project" value="TreeGrafter"/>
</dbReference>
<feature type="domain" description="Thiamine pyrophosphate enzyme N-terminal TPP-binding" evidence="3">
    <location>
        <begin position="6"/>
        <end position="128"/>
    </location>
</feature>
<dbReference type="SUPFAM" id="SSF52518">
    <property type="entry name" value="Thiamin diphosphate-binding fold (THDP-binding)"/>
    <property type="match status" value="1"/>
</dbReference>
<reference evidence="4" key="1">
    <citation type="submission" date="2018-05" db="EMBL/GenBank/DDBJ databases">
        <authorList>
            <person name="Lanie J.A."/>
            <person name="Ng W.-L."/>
            <person name="Kazmierczak K.M."/>
            <person name="Andrzejewski T.M."/>
            <person name="Davidsen T.M."/>
            <person name="Wayne K.J."/>
            <person name="Tettelin H."/>
            <person name="Glass J.I."/>
            <person name="Rusch D."/>
            <person name="Podicherti R."/>
            <person name="Tsui H.-C.T."/>
            <person name="Winkler M.E."/>
        </authorList>
    </citation>
    <scope>NUCLEOTIDE SEQUENCE</scope>
</reference>
<dbReference type="GO" id="GO:0009099">
    <property type="term" value="P:L-valine biosynthetic process"/>
    <property type="evidence" value="ECO:0007669"/>
    <property type="project" value="TreeGrafter"/>
</dbReference>
<protein>
    <recommendedName>
        <fullName evidence="5">Thiamine pyrophosphate enzyme N-terminal TPP-binding domain-containing protein</fullName>
    </recommendedName>
</protein>
<dbReference type="InterPro" id="IPR045229">
    <property type="entry name" value="TPP_enz"/>
</dbReference>
<dbReference type="Gene3D" id="3.40.50.1220">
    <property type="entry name" value="TPP-binding domain"/>
    <property type="match status" value="1"/>
</dbReference>
<dbReference type="SUPFAM" id="SSF52467">
    <property type="entry name" value="DHS-like NAD/FAD-binding domain"/>
    <property type="match status" value="1"/>
</dbReference>
<dbReference type="GO" id="GO:0009097">
    <property type="term" value="P:isoleucine biosynthetic process"/>
    <property type="evidence" value="ECO:0007669"/>
    <property type="project" value="TreeGrafter"/>
</dbReference>
<dbReference type="GO" id="GO:0000287">
    <property type="term" value="F:magnesium ion binding"/>
    <property type="evidence" value="ECO:0007669"/>
    <property type="project" value="InterPro"/>
</dbReference>
<evidence type="ECO:0000259" key="3">
    <source>
        <dbReference type="Pfam" id="PF02776"/>
    </source>
</evidence>
<dbReference type="InterPro" id="IPR029035">
    <property type="entry name" value="DHS-like_NAD/FAD-binding_dom"/>
</dbReference>
<proteinExistence type="inferred from homology"/>
<accession>A0A382PUR3</accession>
<feature type="domain" description="Thiamine pyrophosphate enzyme central" evidence="2">
    <location>
        <begin position="204"/>
        <end position="304"/>
    </location>
</feature>
<dbReference type="InterPro" id="IPR012001">
    <property type="entry name" value="Thiamin_PyroP_enz_TPP-bd_dom"/>
</dbReference>
<dbReference type="EMBL" id="UINC01109928">
    <property type="protein sequence ID" value="SVC77089.1"/>
    <property type="molecule type" value="Genomic_DNA"/>
</dbReference>
<dbReference type="GO" id="GO:0005948">
    <property type="term" value="C:acetolactate synthase complex"/>
    <property type="evidence" value="ECO:0007669"/>
    <property type="project" value="TreeGrafter"/>
</dbReference>
<dbReference type="CDD" id="cd07035">
    <property type="entry name" value="TPP_PYR_POX_like"/>
    <property type="match status" value="1"/>
</dbReference>
<feature type="non-terminal residue" evidence="4">
    <location>
        <position position="305"/>
    </location>
</feature>
<evidence type="ECO:0008006" key="5">
    <source>
        <dbReference type="Google" id="ProtNLM"/>
    </source>
</evidence>
<sequence>MTETYRVADYVADFISDAGIKHVFLLPGGGSMHLVDAVGKCHGIEVVACLHEQAASISAEAYSRINENLGVAIVTTGPGSTNAITGVVGAWIESVPLIVISGQVKRADMLNDAPLRQNGPQEVDIISMVKKITKYAVTVQKSEDIKSIMEQAFYHASTGRAGPVWIDIPLDIQGAPLDPKSLEGWRQVINESFVSAVANSYVNDLGKLISKAERPLLLAGHGIRLSGGADVFRQAVDKLGIPAIMTWNSMDLLPYEHPLNIGRPGVVALRAPNFAVQNSDLLISVGCRLDNIITAFNPQNFAPHA</sequence>
<comment type="similarity">
    <text evidence="1">Belongs to the TPP enzyme family.</text>
</comment>
<dbReference type="Pfam" id="PF00205">
    <property type="entry name" value="TPP_enzyme_M"/>
    <property type="match status" value="1"/>
</dbReference>
<evidence type="ECO:0000256" key="1">
    <source>
        <dbReference type="ARBA" id="ARBA00007812"/>
    </source>
</evidence>
<name>A0A382PUR3_9ZZZZ</name>